<dbReference type="InterPro" id="IPR010137">
    <property type="entry name" value="Lipid_A_LpxA"/>
</dbReference>
<dbReference type="Pfam" id="PF00132">
    <property type="entry name" value="Hexapep"/>
    <property type="match status" value="2"/>
</dbReference>
<dbReference type="GO" id="GO:0005737">
    <property type="term" value="C:cytoplasm"/>
    <property type="evidence" value="ECO:0007669"/>
    <property type="project" value="UniProtKB-SubCell"/>
</dbReference>
<dbReference type="HAMAP" id="MF_00387">
    <property type="entry name" value="LpxA"/>
    <property type="match status" value="1"/>
</dbReference>
<protein>
    <recommendedName>
        <fullName evidence="6">Acyl-[acyl-carrier-protein]--UDP-N-acetylglucosamine O-acyltransferase</fullName>
        <shortName evidence="6">UDP-N-acetylglucosamine acyltransferase</shortName>
        <ecNumber evidence="6">2.3.1.129</ecNumber>
    </recommendedName>
</protein>
<dbReference type="GO" id="GO:0016020">
    <property type="term" value="C:membrane"/>
    <property type="evidence" value="ECO:0007669"/>
    <property type="project" value="GOC"/>
</dbReference>
<evidence type="ECO:0000256" key="4">
    <source>
        <dbReference type="ARBA" id="ARBA00023098"/>
    </source>
</evidence>
<dbReference type="SUPFAM" id="SSF51161">
    <property type="entry name" value="Trimeric LpxA-like enzymes"/>
    <property type="match status" value="1"/>
</dbReference>
<keyword evidence="5 6" id="KW-0012">Acyltransferase</keyword>
<name>A0A547Q636_9RHOB</name>
<dbReference type="GO" id="GO:0009245">
    <property type="term" value="P:lipid A biosynthetic process"/>
    <property type="evidence" value="ECO:0007669"/>
    <property type="project" value="UniProtKB-UniRule"/>
</dbReference>
<dbReference type="PIRSF" id="PIRSF000456">
    <property type="entry name" value="UDP-GlcNAc_acltr"/>
    <property type="match status" value="1"/>
</dbReference>
<comment type="pathway">
    <text evidence="6">Glycolipid biosynthesis; lipid IV(A) biosynthesis; lipid IV(A) from (3R)-3-hydroxytetradecanoyl-[acyl-carrier-protein] and UDP-N-acetyl-alpha-D-glucosamine: step 1/6.</text>
</comment>
<dbReference type="NCBIfam" id="NF003657">
    <property type="entry name" value="PRK05289.1"/>
    <property type="match status" value="1"/>
</dbReference>
<evidence type="ECO:0000256" key="6">
    <source>
        <dbReference type="HAMAP-Rule" id="MF_00387"/>
    </source>
</evidence>
<dbReference type="OrthoDB" id="9807278at2"/>
<organism evidence="8 9">
    <name type="scientific">Palleronia caenipelagi</name>
    <dbReference type="NCBI Taxonomy" id="2489174"/>
    <lineage>
        <taxon>Bacteria</taxon>
        <taxon>Pseudomonadati</taxon>
        <taxon>Pseudomonadota</taxon>
        <taxon>Alphaproteobacteria</taxon>
        <taxon>Rhodobacterales</taxon>
        <taxon>Roseobacteraceae</taxon>
        <taxon>Palleronia</taxon>
    </lineage>
</organism>
<dbReference type="InterPro" id="IPR011004">
    <property type="entry name" value="Trimer_LpxA-like_sf"/>
</dbReference>
<dbReference type="EMBL" id="VFSV01000009">
    <property type="protein sequence ID" value="TRD21843.1"/>
    <property type="molecule type" value="Genomic_DNA"/>
</dbReference>
<proteinExistence type="inferred from homology"/>
<sequence length="265" mass="27850">MSGIHPEARIHPQAVVDPGATIGAGTSVGPFSIIGPEVVLGERVDIRSHVVVTGQTSVGDETVIFPFAVIGEIPQDLKFGGEKTSLEIGARCRIREHATLNTGTEGGGSLTKVGDDCLIMAGAHVAHDCMVGNRVIMVNNSALAGHCHVGDDAILGGLSGAHQWVRIGEGAIIGGLTMVTADVLPYALVQGPRGHLDGLNLVGLKRRGVDRKDINALRVALQVLRQDEGSFKERAKRVGEDSDSAYVDQIVEFILGDSDRGFLTP</sequence>
<evidence type="ECO:0000256" key="3">
    <source>
        <dbReference type="ARBA" id="ARBA00022679"/>
    </source>
</evidence>
<dbReference type="RefSeq" id="WP_142834149.1">
    <property type="nucleotide sequence ID" value="NZ_VFSV01000009.1"/>
</dbReference>
<comment type="subcellular location">
    <subcellularLocation>
        <location evidence="6">Cytoplasm</location>
    </subcellularLocation>
</comment>
<dbReference type="EC" id="2.3.1.129" evidence="6"/>
<accession>A0A547Q636</accession>
<feature type="domain" description="UDP N-acetylglucosamine O-acyltransferase C-terminal" evidence="7">
    <location>
        <begin position="182"/>
        <end position="262"/>
    </location>
</feature>
<dbReference type="InterPro" id="IPR037157">
    <property type="entry name" value="Acetyltransf_C_sf"/>
</dbReference>
<dbReference type="AlphaFoldDB" id="A0A547Q636"/>
<dbReference type="GO" id="GO:0008780">
    <property type="term" value="F:acyl-[acyl-carrier-protein]-UDP-N-acetylglucosamine O-acyltransferase activity"/>
    <property type="evidence" value="ECO:0007669"/>
    <property type="project" value="UniProtKB-UniRule"/>
</dbReference>
<comment type="catalytic activity">
    <reaction evidence="6">
        <text>a (3R)-hydroxyacyl-[ACP] + UDP-N-acetyl-alpha-D-glucosamine = a UDP-3-O-[(3R)-3-hydroxyacyl]-N-acetyl-alpha-D-glucosamine + holo-[ACP]</text>
        <dbReference type="Rhea" id="RHEA:67812"/>
        <dbReference type="Rhea" id="RHEA-COMP:9685"/>
        <dbReference type="Rhea" id="RHEA-COMP:9945"/>
        <dbReference type="ChEBI" id="CHEBI:57705"/>
        <dbReference type="ChEBI" id="CHEBI:64479"/>
        <dbReference type="ChEBI" id="CHEBI:78827"/>
        <dbReference type="ChEBI" id="CHEBI:173225"/>
        <dbReference type="EC" id="2.3.1.129"/>
    </reaction>
</comment>
<dbReference type="Pfam" id="PF13720">
    <property type="entry name" value="Acetyltransf_11"/>
    <property type="match status" value="1"/>
</dbReference>
<dbReference type="Gene3D" id="2.160.10.10">
    <property type="entry name" value="Hexapeptide repeat proteins"/>
    <property type="match status" value="1"/>
</dbReference>
<reference evidence="8 9" key="1">
    <citation type="submission" date="2019-06" db="EMBL/GenBank/DDBJ databases">
        <title>Paenimaribius caenipelagi gen. nov., sp. nov., isolated from a tidal flat.</title>
        <authorList>
            <person name="Yoon J.-H."/>
        </authorList>
    </citation>
    <scope>NUCLEOTIDE SEQUENCE [LARGE SCALE GENOMIC DNA]</scope>
    <source>
        <strain evidence="8 9">JBTF-M29</strain>
    </source>
</reference>
<keyword evidence="2 6" id="KW-0441">Lipid A biosynthesis</keyword>
<dbReference type="InterPro" id="IPR001451">
    <property type="entry name" value="Hexapep"/>
</dbReference>
<keyword evidence="3 6" id="KW-0808">Transferase</keyword>
<dbReference type="InterPro" id="IPR029098">
    <property type="entry name" value="Acetyltransf_C"/>
</dbReference>
<dbReference type="PANTHER" id="PTHR43480:SF1">
    <property type="entry name" value="ACYL-[ACYL-CARRIER-PROTEIN]--UDP-N-ACETYLGLUCOSAMINE O-ACYLTRANSFERASE, MITOCHONDRIAL-RELATED"/>
    <property type="match status" value="1"/>
</dbReference>
<keyword evidence="4 6" id="KW-0443">Lipid metabolism</keyword>
<comment type="subunit">
    <text evidence="6">Homotrimer.</text>
</comment>
<evidence type="ECO:0000256" key="1">
    <source>
        <dbReference type="ARBA" id="ARBA00022516"/>
    </source>
</evidence>
<dbReference type="CDD" id="cd03351">
    <property type="entry name" value="LbH_UDP-GlcNAc_AT"/>
    <property type="match status" value="1"/>
</dbReference>
<evidence type="ECO:0000256" key="5">
    <source>
        <dbReference type="ARBA" id="ARBA00023315"/>
    </source>
</evidence>
<evidence type="ECO:0000313" key="8">
    <source>
        <dbReference type="EMBL" id="TRD21843.1"/>
    </source>
</evidence>
<evidence type="ECO:0000313" key="9">
    <source>
        <dbReference type="Proteomes" id="UP000318590"/>
    </source>
</evidence>
<keyword evidence="6" id="KW-0963">Cytoplasm</keyword>
<dbReference type="UniPathway" id="UPA00359">
    <property type="reaction ID" value="UER00477"/>
</dbReference>
<gene>
    <name evidence="6 8" type="primary">lpxA</name>
    <name evidence="8" type="ORF">FEV53_07270</name>
</gene>
<evidence type="ECO:0000256" key="2">
    <source>
        <dbReference type="ARBA" id="ARBA00022556"/>
    </source>
</evidence>
<comment type="function">
    <text evidence="6">Involved in the biosynthesis of lipid A, a phosphorylated glycolipid that anchors the lipopolysaccharide to the outer membrane of the cell.</text>
</comment>
<evidence type="ECO:0000259" key="7">
    <source>
        <dbReference type="Pfam" id="PF13720"/>
    </source>
</evidence>
<keyword evidence="6" id="KW-0677">Repeat</keyword>
<dbReference type="NCBIfam" id="TIGR01852">
    <property type="entry name" value="lipid_A_lpxA"/>
    <property type="match status" value="1"/>
</dbReference>
<comment type="caution">
    <text evidence="8">The sequence shown here is derived from an EMBL/GenBank/DDBJ whole genome shotgun (WGS) entry which is preliminary data.</text>
</comment>
<dbReference type="Gene3D" id="1.20.1180.10">
    <property type="entry name" value="Udp N-acetylglucosamine O-acyltransferase, C-terminal domain"/>
    <property type="match status" value="1"/>
</dbReference>
<comment type="similarity">
    <text evidence="6">Belongs to the transferase hexapeptide repeat family. LpxA subfamily.</text>
</comment>
<dbReference type="Proteomes" id="UP000318590">
    <property type="component" value="Unassembled WGS sequence"/>
</dbReference>
<keyword evidence="1 6" id="KW-0444">Lipid biosynthesis</keyword>
<keyword evidence="9" id="KW-1185">Reference proteome</keyword>
<dbReference type="PANTHER" id="PTHR43480">
    <property type="entry name" value="ACYL-[ACYL-CARRIER-PROTEIN]--UDP-N-ACETYLGLUCOSAMINE O-ACYLTRANSFERASE"/>
    <property type="match status" value="1"/>
</dbReference>